<dbReference type="STRING" id="1616.IV73_GL000271"/>
<feature type="transmembrane region" description="Helical" evidence="12">
    <location>
        <begin position="256"/>
        <end position="281"/>
    </location>
</feature>
<evidence type="ECO:0000256" key="1">
    <source>
        <dbReference type="ARBA" id="ARBA00004651"/>
    </source>
</evidence>
<evidence type="ECO:0000313" key="15">
    <source>
        <dbReference type="Proteomes" id="UP000051655"/>
    </source>
</evidence>
<dbReference type="Pfam" id="PF00122">
    <property type="entry name" value="E1-E2_ATPase"/>
    <property type="match status" value="1"/>
</dbReference>
<dbReference type="EMBL" id="JQBP01000001">
    <property type="protein sequence ID" value="KRN75772.1"/>
    <property type="molecule type" value="Genomic_DNA"/>
</dbReference>
<feature type="transmembrane region" description="Helical" evidence="12">
    <location>
        <begin position="34"/>
        <end position="53"/>
    </location>
</feature>
<dbReference type="InterPro" id="IPR008250">
    <property type="entry name" value="ATPase_P-typ_transduc_dom_A_sf"/>
</dbReference>
<dbReference type="RefSeq" id="WP_162258955.1">
    <property type="nucleotide sequence ID" value="NZ_JQBP01000001.1"/>
</dbReference>
<dbReference type="PANTHER" id="PTHR48085:SF5">
    <property type="entry name" value="CADMIUM_ZINC-TRANSPORTING ATPASE HMA4-RELATED"/>
    <property type="match status" value="1"/>
</dbReference>
<comment type="similarity">
    <text evidence="2 12">Belongs to the cation transport ATPase (P-type) (TC 3.A.3) family. Type IB subfamily.</text>
</comment>
<evidence type="ECO:0000256" key="12">
    <source>
        <dbReference type="RuleBase" id="RU362081"/>
    </source>
</evidence>
<protein>
    <recommendedName>
        <fullName evidence="10">Cd(2+)-exporting ATPase</fullName>
        <ecNumber evidence="10">7.2.2.21</ecNumber>
    </recommendedName>
</protein>
<dbReference type="NCBIfam" id="TIGR01494">
    <property type="entry name" value="ATPase_P-type"/>
    <property type="match status" value="1"/>
</dbReference>
<dbReference type="SUPFAM" id="SSF81653">
    <property type="entry name" value="Calcium ATPase, transduction domain A"/>
    <property type="match status" value="1"/>
</dbReference>
<keyword evidence="7 12" id="KW-1133">Transmembrane helix</keyword>
<evidence type="ECO:0000256" key="9">
    <source>
        <dbReference type="ARBA" id="ARBA00023136"/>
    </source>
</evidence>
<accession>A0A0R2JLT5</accession>
<keyword evidence="12" id="KW-0067">ATP-binding</keyword>
<comment type="caution">
    <text evidence="14">The sequence shown here is derived from an EMBL/GenBank/DDBJ whole genome shotgun (WGS) entry which is preliminary data.</text>
</comment>
<dbReference type="SFLD" id="SFLDG00002">
    <property type="entry name" value="C1.7:_P-type_atpase_like"/>
    <property type="match status" value="1"/>
</dbReference>
<keyword evidence="8" id="KW-0813">Transport</keyword>
<evidence type="ECO:0000259" key="13">
    <source>
        <dbReference type="Pfam" id="PF00122"/>
    </source>
</evidence>
<dbReference type="PROSITE" id="PS00154">
    <property type="entry name" value="ATPASE_E1_E2"/>
    <property type="match status" value="1"/>
</dbReference>
<dbReference type="GO" id="GO:0046872">
    <property type="term" value="F:metal ion binding"/>
    <property type="evidence" value="ECO:0007669"/>
    <property type="project" value="UniProtKB-KW"/>
</dbReference>
<dbReference type="SFLD" id="SFLDS00003">
    <property type="entry name" value="Haloacid_Dehalogenase"/>
    <property type="match status" value="1"/>
</dbReference>
<evidence type="ECO:0000256" key="11">
    <source>
        <dbReference type="ARBA" id="ARBA00049338"/>
    </source>
</evidence>
<feature type="transmembrane region" description="Helical" evidence="12">
    <location>
        <begin position="558"/>
        <end position="581"/>
    </location>
</feature>
<dbReference type="SFLD" id="SFLDF00027">
    <property type="entry name" value="p-type_atpase"/>
    <property type="match status" value="1"/>
</dbReference>
<dbReference type="GO" id="GO:0008551">
    <property type="term" value="F:P-type cadmium transporter activity"/>
    <property type="evidence" value="ECO:0007669"/>
    <property type="project" value="UniProtKB-EC"/>
</dbReference>
<feature type="domain" description="P-type ATPase A" evidence="13">
    <location>
        <begin position="114"/>
        <end position="215"/>
    </location>
</feature>
<dbReference type="FunFam" id="2.70.150.10:FF:000002">
    <property type="entry name" value="Copper-transporting ATPase 1, putative"/>
    <property type="match status" value="1"/>
</dbReference>
<feature type="transmembrane region" description="Helical" evidence="12">
    <location>
        <begin position="231"/>
        <end position="250"/>
    </location>
</feature>
<keyword evidence="9 12" id="KW-0472">Membrane</keyword>
<evidence type="ECO:0000256" key="3">
    <source>
        <dbReference type="ARBA" id="ARBA00022539"/>
    </source>
</evidence>
<dbReference type="GO" id="GO:0016887">
    <property type="term" value="F:ATP hydrolysis activity"/>
    <property type="evidence" value="ECO:0007669"/>
    <property type="project" value="InterPro"/>
</dbReference>
<comment type="subcellular location">
    <subcellularLocation>
        <location evidence="1">Cell membrane</location>
        <topology evidence="1">Multi-pass membrane protein</topology>
    </subcellularLocation>
</comment>
<keyword evidence="3" id="KW-0104">Cadmium</keyword>
<evidence type="ECO:0000256" key="2">
    <source>
        <dbReference type="ARBA" id="ARBA00006024"/>
    </source>
</evidence>
<dbReference type="PATRIC" id="fig|1616.3.peg.276"/>
<keyword evidence="4 12" id="KW-0812">Transmembrane</keyword>
<dbReference type="Gene3D" id="3.40.1110.10">
    <property type="entry name" value="Calcium-transporting ATPase, cytoplasmic domain N"/>
    <property type="match status" value="1"/>
</dbReference>
<dbReference type="Gene3D" id="2.70.150.10">
    <property type="entry name" value="Calcium-transporting ATPase, cytoplasmic transduction domain A"/>
    <property type="match status" value="1"/>
</dbReference>
<evidence type="ECO:0000313" key="14">
    <source>
        <dbReference type="EMBL" id="KRN75772.1"/>
    </source>
</evidence>
<organism evidence="14 15">
    <name type="scientific">Weissella kandleri</name>
    <dbReference type="NCBI Taxonomy" id="1616"/>
    <lineage>
        <taxon>Bacteria</taxon>
        <taxon>Bacillati</taxon>
        <taxon>Bacillota</taxon>
        <taxon>Bacilli</taxon>
        <taxon>Lactobacillales</taxon>
        <taxon>Lactobacillaceae</taxon>
        <taxon>Weissella</taxon>
    </lineage>
</organism>
<keyword evidence="5 12" id="KW-0479">Metal-binding</keyword>
<dbReference type="Pfam" id="PF00702">
    <property type="entry name" value="Hydrolase"/>
    <property type="match status" value="1"/>
</dbReference>
<feature type="transmembrane region" description="Helical" evidence="12">
    <location>
        <begin position="12"/>
        <end position="28"/>
    </location>
</feature>
<keyword evidence="8" id="KW-0406">Ion transport</keyword>
<gene>
    <name evidence="14" type="ORF">IV73_GL000271</name>
</gene>
<dbReference type="GO" id="GO:0005524">
    <property type="term" value="F:ATP binding"/>
    <property type="evidence" value="ECO:0007669"/>
    <property type="project" value="UniProtKB-UniRule"/>
</dbReference>
<evidence type="ECO:0000256" key="7">
    <source>
        <dbReference type="ARBA" id="ARBA00022989"/>
    </source>
</evidence>
<evidence type="ECO:0000256" key="6">
    <source>
        <dbReference type="ARBA" id="ARBA00022967"/>
    </source>
</evidence>
<dbReference type="InterPro" id="IPR036412">
    <property type="entry name" value="HAD-like_sf"/>
</dbReference>
<dbReference type="GO" id="GO:0005886">
    <property type="term" value="C:plasma membrane"/>
    <property type="evidence" value="ECO:0007669"/>
    <property type="project" value="UniProtKB-SubCell"/>
</dbReference>
<dbReference type="InterPro" id="IPR001757">
    <property type="entry name" value="P_typ_ATPase"/>
</dbReference>
<feature type="transmembrane region" description="Helical" evidence="12">
    <location>
        <begin position="587"/>
        <end position="605"/>
    </location>
</feature>
<dbReference type="NCBIfam" id="TIGR01525">
    <property type="entry name" value="ATPase-IB_hvy"/>
    <property type="match status" value="1"/>
</dbReference>
<evidence type="ECO:0000256" key="4">
    <source>
        <dbReference type="ARBA" id="ARBA00022692"/>
    </source>
</evidence>
<dbReference type="SUPFAM" id="SSF56784">
    <property type="entry name" value="HAD-like"/>
    <property type="match status" value="1"/>
</dbReference>
<sequence length="609" mass="65828">MQKWLNETKVTILLGMGLILAAIFKIVDWEIVNLWVLAVLSVVGLLPIAWRAGQALRYHVISIELLVTIAMLGAMYLGEFEESAIVSFLFLFGSVLEQRAVKKTRAAVQSLTNLAPKTALVKSKVNQWKMVPIEQVQKGAILLIKNGAQIPVDGVVMQGQGSANQANLTGESMPVALTLGMPVFAGSYLVEGNLEVKAQKVGAETAFGQIIEMIEEAQDQKSPIEKTIDHFARWYTPAVLGLALLVGVLNHNLVQAITILILGCPGALVIGAPIAMVTGIGNGAKHGIMVKGGDVLATLAQVDTVVFDKTGTLTVGQPKVQNKLDENLTQTQAEVLATIEQRSNHPLAQALLRVLPQPMSTLVGQLTVKNGLGMVFEGNNQKWYVGNEHLIQISAVPVTTKQRKFIQAIEDAGQSLVLFANQERVLAIYGIADQIRVETKMALRALRQIGVQKMVMMTGDHAQAAEAVANPLTLSYESNLLPADKADLIQTYQKAGHKVAFVGDGVNDGPALAQADVGIAMGNGAEVAIETGDVILMHSNLERLVHARQLAQQTQKIVWQNITLALLTVAFLLLGLIFNFIYMASGMFVHEMSIIIVILNALRLTHFRP</sequence>
<proteinExistence type="inferred from homology"/>
<keyword evidence="15" id="KW-1185">Reference proteome</keyword>
<dbReference type="InterPro" id="IPR027256">
    <property type="entry name" value="P-typ_ATPase_IB"/>
</dbReference>
<dbReference type="InterPro" id="IPR051014">
    <property type="entry name" value="Cation_Transport_ATPase_IB"/>
</dbReference>
<evidence type="ECO:0000256" key="10">
    <source>
        <dbReference type="ARBA" id="ARBA00039103"/>
    </source>
</evidence>
<evidence type="ECO:0000256" key="8">
    <source>
        <dbReference type="ARBA" id="ARBA00023065"/>
    </source>
</evidence>
<dbReference type="PANTHER" id="PTHR48085">
    <property type="entry name" value="CADMIUM/ZINC-TRANSPORTING ATPASE HMA2-RELATED"/>
    <property type="match status" value="1"/>
</dbReference>
<reference evidence="14 15" key="1">
    <citation type="journal article" date="2015" name="Genome Announc.">
        <title>Expanding the biotechnology potential of lactobacilli through comparative genomics of 213 strains and associated genera.</title>
        <authorList>
            <person name="Sun Z."/>
            <person name="Harris H.M."/>
            <person name="McCann A."/>
            <person name="Guo C."/>
            <person name="Argimon S."/>
            <person name="Zhang W."/>
            <person name="Yang X."/>
            <person name="Jeffery I.B."/>
            <person name="Cooney J.C."/>
            <person name="Kagawa T.F."/>
            <person name="Liu W."/>
            <person name="Song Y."/>
            <person name="Salvetti E."/>
            <person name="Wrobel A."/>
            <person name="Rasinkangas P."/>
            <person name="Parkhill J."/>
            <person name="Rea M.C."/>
            <person name="O'Sullivan O."/>
            <person name="Ritari J."/>
            <person name="Douillard F.P."/>
            <person name="Paul Ross R."/>
            <person name="Yang R."/>
            <person name="Briner A.E."/>
            <person name="Felis G.E."/>
            <person name="de Vos W.M."/>
            <person name="Barrangou R."/>
            <person name="Klaenhammer T.R."/>
            <person name="Caufield P.W."/>
            <person name="Cui Y."/>
            <person name="Zhang H."/>
            <person name="O'Toole P.W."/>
        </authorList>
    </citation>
    <scope>NUCLEOTIDE SEQUENCE [LARGE SCALE GENOMIC DNA]</scope>
    <source>
        <strain evidence="14 15">DSM 20593</strain>
    </source>
</reference>
<dbReference type="PRINTS" id="PR00119">
    <property type="entry name" value="CATATPASE"/>
</dbReference>
<dbReference type="InterPro" id="IPR023299">
    <property type="entry name" value="ATPase_P-typ_cyto_dom_N"/>
</dbReference>
<dbReference type="InterPro" id="IPR059000">
    <property type="entry name" value="ATPase_P-type_domA"/>
</dbReference>
<dbReference type="InterPro" id="IPR023298">
    <property type="entry name" value="ATPase_P-typ_TM_dom_sf"/>
</dbReference>
<keyword evidence="6" id="KW-1278">Translocase</keyword>
<keyword evidence="12" id="KW-0547">Nucleotide-binding</keyword>
<dbReference type="Gene3D" id="3.40.50.1000">
    <property type="entry name" value="HAD superfamily/HAD-like"/>
    <property type="match status" value="1"/>
</dbReference>
<dbReference type="Proteomes" id="UP000051655">
    <property type="component" value="Unassembled WGS sequence"/>
</dbReference>
<comment type="catalytic activity">
    <reaction evidence="11">
        <text>Cd(2+)(in) + ATP + H2O = Cd(2+)(out) + ADP + phosphate + H(+)</text>
        <dbReference type="Rhea" id="RHEA:12132"/>
        <dbReference type="ChEBI" id="CHEBI:15377"/>
        <dbReference type="ChEBI" id="CHEBI:15378"/>
        <dbReference type="ChEBI" id="CHEBI:30616"/>
        <dbReference type="ChEBI" id="CHEBI:43474"/>
        <dbReference type="ChEBI" id="CHEBI:48775"/>
        <dbReference type="ChEBI" id="CHEBI:456216"/>
        <dbReference type="EC" id="7.2.2.21"/>
    </reaction>
</comment>
<dbReference type="PROSITE" id="PS01229">
    <property type="entry name" value="COF_2"/>
    <property type="match status" value="1"/>
</dbReference>
<dbReference type="InterPro" id="IPR044492">
    <property type="entry name" value="P_typ_ATPase_HD_dom"/>
</dbReference>
<name>A0A0R2JLT5_9LACO</name>
<evidence type="ECO:0000256" key="5">
    <source>
        <dbReference type="ARBA" id="ARBA00022723"/>
    </source>
</evidence>
<keyword evidence="12" id="KW-1003">Cell membrane</keyword>
<feature type="transmembrane region" description="Helical" evidence="12">
    <location>
        <begin position="84"/>
        <end position="101"/>
    </location>
</feature>
<dbReference type="EC" id="7.2.2.21" evidence="10"/>
<dbReference type="CDD" id="cd02079">
    <property type="entry name" value="P-type_ATPase_HM"/>
    <property type="match status" value="1"/>
</dbReference>
<dbReference type="AlphaFoldDB" id="A0A0R2JLT5"/>
<dbReference type="InterPro" id="IPR023214">
    <property type="entry name" value="HAD_sf"/>
</dbReference>
<dbReference type="InterPro" id="IPR018303">
    <property type="entry name" value="ATPase_P-typ_P_site"/>
</dbReference>
<dbReference type="SUPFAM" id="SSF81665">
    <property type="entry name" value="Calcium ATPase, transmembrane domain M"/>
    <property type="match status" value="1"/>
</dbReference>